<dbReference type="AlphaFoldDB" id="A0A1B9F5W8"/>
<sequence>MDLKYFFHHFKNRYNLPSLNEKSYYKICSPLEPEKAN</sequence>
<keyword evidence="2" id="KW-1185">Reference proteome</keyword>
<protein>
    <submittedName>
        <fullName evidence="1">Uncharacterized protein</fullName>
    </submittedName>
</protein>
<accession>A0A1B9F5W8</accession>
<evidence type="ECO:0000313" key="1">
    <source>
        <dbReference type="EMBL" id="OCC15234.1"/>
    </source>
</evidence>
<dbReference type="Proteomes" id="UP000093080">
    <property type="component" value="Unassembled WGS sequence"/>
</dbReference>
<evidence type="ECO:0000313" key="2">
    <source>
        <dbReference type="Proteomes" id="UP000093080"/>
    </source>
</evidence>
<gene>
    <name evidence="1" type="ORF">DBT_1357</name>
</gene>
<comment type="caution">
    <text evidence="1">The sequence shown here is derived from an EMBL/GenBank/DDBJ whole genome shotgun (WGS) entry which is preliminary data.</text>
</comment>
<name>A0A1B9F5W8_9BACT</name>
<dbReference type="STRING" id="1156395.DBT_1357"/>
<proteinExistence type="predicted"/>
<organism evidence="1 2">
    <name type="scientific">Dissulfuribacter thermophilus</name>
    <dbReference type="NCBI Taxonomy" id="1156395"/>
    <lineage>
        <taxon>Bacteria</taxon>
        <taxon>Pseudomonadati</taxon>
        <taxon>Thermodesulfobacteriota</taxon>
        <taxon>Dissulfuribacteria</taxon>
        <taxon>Dissulfuribacterales</taxon>
        <taxon>Dissulfuribacteraceae</taxon>
        <taxon>Dissulfuribacter</taxon>
    </lineage>
</organism>
<dbReference type="EMBL" id="MAGO01000006">
    <property type="protein sequence ID" value="OCC15234.1"/>
    <property type="molecule type" value="Genomic_DNA"/>
</dbReference>
<reference evidence="1 2" key="1">
    <citation type="submission" date="2016-06" db="EMBL/GenBank/DDBJ databases">
        <title>Respiratory ammonification of nitrate coupled to the oxidation of elemental sulfur in deep-sea autotrophic thermophilic bacteria.</title>
        <authorList>
            <person name="Slobodkina G.B."/>
            <person name="Mardanov A.V."/>
            <person name="Ravin N.V."/>
            <person name="Frolova A.A."/>
            <person name="Viryasiv M.B."/>
            <person name="Chernyh N.A."/>
            <person name="Bonch-Osmolovskaya E.A."/>
            <person name="Slobodkin A.I."/>
        </authorList>
    </citation>
    <scope>NUCLEOTIDE SEQUENCE [LARGE SCALE GENOMIC DNA]</scope>
    <source>
        <strain evidence="1 2">S69</strain>
    </source>
</reference>